<dbReference type="SUPFAM" id="SSF48371">
    <property type="entry name" value="ARM repeat"/>
    <property type="match status" value="3"/>
</dbReference>
<evidence type="ECO:0000259" key="4">
    <source>
        <dbReference type="Pfam" id="PF14228"/>
    </source>
</evidence>
<protein>
    <submittedName>
        <fullName evidence="5">Uncharacterized protein</fullName>
    </submittedName>
</protein>
<reference evidence="5 6" key="1">
    <citation type="journal article" date="2011" name="Genome Res.">
        <title>Phylogeny-wide analysis of social amoeba genomes highlights ancient origins for complex intercellular communication.</title>
        <authorList>
            <person name="Heidel A.J."/>
            <person name="Lawal H.M."/>
            <person name="Felder M."/>
            <person name="Schilde C."/>
            <person name="Helps N.R."/>
            <person name="Tunggal B."/>
            <person name="Rivero F."/>
            <person name="John U."/>
            <person name="Schleicher M."/>
            <person name="Eichinger L."/>
            <person name="Platzer M."/>
            <person name="Noegel A.A."/>
            <person name="Schaap P."/>
            <person name="Gloeckner G."/>
        </authorList>
    </citation>
    <scope>NUCLEOTIDE SEQUENCE [LARGE SCALE GENOMIC DNA]</scope>
    <source>
        <strain evidence="6">ATCC 26659 / Pp 5 / PN500</strain>
    </source>
</reference>
<dbReference type="OMA" id="MRADTMK"/>
<feature type="domain" description="Cell morphogenesis central region" evidence="4">
    <location>
        <begin position="1375"/>
        <end position="1568"/>
    </location>
</feature>
<dbReference type="Pfam" id="PF14225">
    <property type="entry name" value="MOR2-PAG1_C"/>
    <property type="match status" value="1"/>
</dbReference>
<gene>
    <name evidence="5" type="ORF">PPL_00939</name>
</gene>
<dbReference type="PANTHER" id="PTHR12295:SF30">
    <property type="entry name" value="PROTEIN FURRY"/>
    <property type="match status" value="1"/>
</dbReference>
<feature type="compositionally biased region" description="Polar residues" evidence="1">
    <location>
        <begin position="1933"/>
        <end position="1970"/>
    </location>
</feature>
<evidence type="ECO:0000259" key="2">
    <source>
        <dbReference type="Pfam" id="PF14222"/>
    </source>
</evidence>
<feature type="domain" description="Cell morphogenesis protein N-terminal" evidence="2">
    <location>
        <begin position="130"/>
        <end position="505"/>
    </location>
</feature>
<dbReference type="RefSeq" id="XP_020437815.1">
    <property type="nucleotide sequence ID" value="XM_020571957.1"/>
</dbReference>
<feature type="compositionally biased region" description="Low complexity" evidence="1">
    <location>
        <begin position="2272"/>
        <end position="2281"/>
    </location>
</feature>
<dbReference type="GO" id="GO:0000902">
    <property type="term" value="P:cell morphogenesis"/>
    <property type="evidence" value="ECO:0007669"/>
    <property type="project" value="InterPro"/>
</dbReference>
<dbReference type="STRING" id="670386.D3AXN2"/>
<feature type="compositionally biased region" description="Low complexity" evidence="1">
    <location>
        <begin position="1"/>
        <end position="22"/>
    </location>
</feature>
<name>D3AXN2_HETP5</name>
<dbReference type="Proteomes" id="UP000001396">
    <property type="component" value="Unassembled WGS sequence"/>
</dbReference>
<dbReference type="GeneID" id="31356469"/>
<dbReference type="InterPro" id="IPR025614">
    <property type="entry name" value="Cell_morpho_N"/>
</dbReference>
<comment type="caution">
    <text evidence="5">The sequence shown here is derived from an EMBL/GenBank/DDBJ whole genome shotgun (WGS) entry which is preliminary data.</text>
</comment>
<feature type="region of interest" description="Disordered" evidence="1">
    <location>
        <begin position="2258"/>
        <end position="2281"/>
    </location>
</feature>
<dbReference type="Pfam" id="PF14228">
    <property type="entry name" value="MOR2-PAG1_mid"/>
    <property type="match status" value="3"/>
</dbReference>
<feature type="domain" description="Cell morphogenesis central region" evidence="4">
    <location>
        <begin position="612"/>
        <end position="1044"/>
    </location>
</feature>
<proteinExistence type="predicted"/>
<evidence type="ECO:0000313" key="5">
    <source>
        <dbReference type="EMBL" id="EFA85709.1"/>
    </source>
</evidence>
<dbReference type="GO" id="GO:0005938">
    <property type="term" value="C:cell cortex"/>
    <property type="evidence" value="ECO:0007669"/>
    <property type="project" value="TreeGrafter"/>
</dbReference>
<dbReference type="EMBL" id="ADBJ01000004">
    <property type="protein sequence ID" value="EFA85709.1"/>
    <property type="molecule type" value="Genomic_DNA"/>
</dbReference>
<evidence type="ECO:0000313" key="6">
    <source>
        <dbReference type="Proteomes" id="UP000001396"/>
    </source>
</evidence>
<sequence length="2310" mass="260635">MATVSNSSLRTRASSNSSGGSDSDQKAVLPADHIMFRLLGDFKEHTKVKIDIFVRDDKIKIEDFFEGSDSKTFNNVLEGLTEVSKYYLNLIAGALLQWRSSQHVIPAKSISKPKLDGTDTKKDITPIVDERYKLIVDYIFCISLLTILNSLTKDNLNDTIGTQIESICYDHFKLERRMTSSSTSQSTIPDLCASILGQLSKYRLRSVSTRFFKEFQICLSSNTLKSKTFPILQGIRFLKVRISSTTKLKQSQEFINSFLDLFKNNKIKGDLRRAISEILASILRPLTEEKFKPDVVYTEWIGSIKELFDYISKKTKKTKDIVTSYPLLSILLCCSEKEVFLKSFWGLMDNFIKIKDKAIRPYALESSQYLLECYLTKYSEQPEEVAERLHQFVSHIFPVGHTKKLTVSASDSLNSFIDIICVIASSRLDFSFEKIIFDLLRGGDPKDTLGYISNPERMIIGLRAVLLIDQAGTNPLTPKLLQSFSNSPGGSPATSPIPDPVVSSNKVRAVRRQRYGTLNMKKQSTASLIEPYLMSTRPDLRPYIIGGLGKFALSLSDRQSNLIHIVLLKMAELMELWAKSKTMKFQVATDDNDDLLKFKTDGPDYAPEVAFVESVALVFLCSSNGRVRRISFSILDTIRTVHDAFINAQQQHHPDLVGELTPHIKDIIDENGNEVLYRHAQNLTSHFENKYKKQKSTQDFERLAESESKEDQLLWSSCLSDIVRAASELCPHSVNKSTELILQRIRPIQPEENPKTQSTAEADALSIWWRNYIIFACATIQVTDNQAIDIKKKTTDIPDSAPTSARELFNLIIPYLKSTDKFFVESTLMAMEKTHPRVLEVLFDLMRPFEHELNITKKTKKKTDGLRSVIGIRRHCLESLKPGELVRREVLKRSYVEFIQEVLQFLNSPEASSNDYIWDNLHDIRFNFCVLIHRIVQQLYFGAKEFLDKNLRKDLFRVFSKWSESEEVLREEAVSRRLSVFLQQEEKEVTKRKEYEMRIFEHASQLSNVASHAVSVILLGPPFVENFKDPSGVIFQWINSMFVSKMKTKIRSVTRLALQNFLKCNLSHPELIYHCVNQCYSLTTTVANGYFLTLVELCQDSVLKFGCSESILTNLVIFNSGTFTSVVRQQALQLLYFIKAASTIDHYSDGYYPSAVGSELTDTYHTSQCNLAKTLSLENPELCYEFFMDVVYRLEGGDVVNHKDQHNQMLNYVAPWIEQMNLLHLASVSAATLEVVLQGLVLITMKHYTLHQHLIERIWKILGLNQDNLSIIIDFILRVMEKTRNHDLIPVFKRICVYLGRSSPQKLVDCLVSELSSTSAAQNFTEYGETKTLGKGTKLTSSKSSIPLAGSDIYNASMSISVAFHTATDLSERATKNYPLTRFQLPLIFLSEVSFEVGEEFKSHLPLLLQLIFLGLYYNHQPVHEHCRMLLLNLIRSLVIKKCQLTGNTESSTYEDAIQLVDFLLPSVYRSDESSSTSNLKELTTKKEISNPKYVVMLTKRVVTVLSSGSNDLKELWGAHALNWATNSQNIRLALRSYQILRGLEPTTTIDSLTDVMQSLGKNLANITNDNVVLISEIQETLLIMVRCIHPSKLILFPQLFWGTLALLHTDFELHFNNAIKMLSVLLETVNFQDRAVQNTYLKQLDNFLSDLAVPLCEMVAKHPTIVFSLLFNILEYGPQEYRYPILKLLTTLVKGGVNPAETKSSRVADWYDTIALFINDHKTPSYIVAQSLRLVEISSGNSPTSLQQIDNASMKPSRLSQVGPKKFSNKVDRGTHLASVCLSKVLDSCTRSTTSLSKSMYTTTQIFEKFFSSTDDMAPPPKPYDINDDSDEVSSSTQHNPSSDLGDFDSDTIHSANDTTFDGNISDFHHFPHFQGFSDILEGLGDMSMIGDVSAASAHQVESSTEDSSPESSFLITNSSSSSFNSSISSNHPLTSPITKTHPARTTSSQILTPSSHPSIGNISNSSPAVINGGGSSTASTPSSSTSSFSSTNTAASSKKPVGNPNSPTLTRHQMQFQTNSTLSTLSFNVTAAKSWWNSCSEQIEFQSEKEIFDVFVAASQLVQQISIEYKTLFTQCVPLMSSIASEVSTFSVEIFEKSAFTVPQLEIQKSKEMSEKYKRMIDAKPSLATAFMNAREKAIELFTQHLNIYTDLRTITNNTRAKLFENGISSEELQIQIGETRFCSAMSNLYQQLLNVWNANLSLQELLNDYTTQDLGINKQREEIKKEQNKCKILTVLFKEKESDLLVQLNKQQLQQMAQQHSPTHTPIASSPVSLSSPSLLDETNRLAGQIEQRKRAGTRPEYIDNKN</sequence>
<dbReference type="FunCoup" id="D3AXN2">
    <property type="interactions" value="230"/>
</dbReference>
<organism evidence="5 6">
    <name type="scientific">Heterostelium pallidum (strain ATCC 26659 / Pp 5 / PN500)</name>
    <name type="common">Cellular slime mold</name>
    <name type="synonym">Polysphondylium pallidum</name>
    <dbReference type="NCBI Taxonomy" id="670386"/>
    <lineage>
        <taxon>Eukaryota</taxon>
        <taxon>Amoebozoa</taxon>
        <taxon>Evosea</taxon>
        <taxon>Eumycetozoa</taxon>
        <taxon>Dictyostelia</taxon>
        <taxon>Acytosteliales</taxon>
        <taxon>Acytosteliaceae</taxon>
        <taxon>Heterostelium</taxon>
    </lineage>
</organism>
<feature type="domain" description="Cell morphogenesis central region" evidence="4">
    <location>
        <begin position="1052"/>
        <end position="1319"/>
    </location>
</feature>
<evidence type="ECO:0000259" key="3">
    <source>
        <dbReference type="Pfam" id="PF14225"/>
    </source>
</evidence>
<dbReference type="GO" id="GO:0030427">
    <property type="term" value="C:site of polarized growth"/>
    <property type="evidence" value="ECO:0007669"/>
    <property type="project" value="TreeGrafter"/>
</dbReference>
<evidence type="ECO:0000256" key="1">
    <source>
        <dbReference type="SAM" id="MobiDB-lite"/>
    </source>
</evidence>
<feature type="region of interest" description="Disordered" evidence="1">
    <location>
        <begin position="1"/>
        <end position="26"/>
    </location>
</feature>
<dbReference type="InParanoid" id="D3AXN2"/>
<feature type="compositionally biased region" description="Polar residues" evidence="1">
    <location>
        <begin position="1834"/>
        <end position="1844"/>
    </location>
</feature>
<feature type="domain" description="Cell morphogenesis protein C-terminal" evidence="3">
    <location>
        <begin position="1598"/>
        <end position="1647"/>
    </location>
</feature>
<dbReference type="InterPro" id="IPR025481">
    <property type="entry name" value="Cell_Morphogen_C"/>
</dbReference>
<keyword evidence="6" id="KW-1185">Reference proteome</keyword>
<feature type="region of interest" description="Disordered" evidence="1">
    <location>
        <begin position="1899"/>
        <end position="2012"/>
    </location>
</feature>
<dbReference type="InterPro" id="IPR016024">
    <property type="entry name" value="ARM-type_fold"/>
</dbReference>
<dbReference type="InterPro" id="IPR039867">
    <property type="entry name" value="Furry/Tao3/Mor2"/>
</dbReference>
<dbReference type="InterPro" id="IPR029473">
    <property type="entry name" value="MOR2-PAG1_mid"/>
</dbReference>
<feature type="region of interest" description="Disordered" evidence="1">
    <location>
        <begin position="1813"/>
        <end position="1852"/>
    </location>
</feature>
<feature type="compositionally biased region" description="Low complexity" evidence="1">
    <location>
        <begin position="1978"/>
        <end position="1999"/>
    </location>
</feature>
<dbReference type="Pfam" id="PF14222">
    <property type="entry name" value="MOR2-PAG1_N"/>
    <property type="match status" value="1"/>
</dbReference>
<accession>D3AXN2</accession>
<feature type="compositionally biased region" description="Low complexity" evidence="1">
    <location>
        <begin position="1911"/>
        <end position="1932"/>
    </location>
</feature>
<dbReference type="PANTHER" id="PTHR12295">
    <property type="entry name" value="FURRY-RELATED"/>
    <property type="match status" value="1"/>
</dbReference>